<protein>
    <submittedName>
        <fullName evidence="1">Uncharacterized protein</fullName>
    </submittedName>
</protein>
<keyword evidence="2" id="KW-1185">Reference proteome</keyword>
<reference evidence="1 2" key="1">
    <citation type="journal article" date="2020" name="Cell">
        <title>Large-Scale Comparative Analyses of Tick Genomes Elucidate Their Genetic Diversity and Vector Capacities.</title>
        <authorList>
            <consortium name="Tick Genome and Microbiome Consortium (TIGMIC)"/>
            <person name="Jia N."/>
            <person name="Wang J."/>
            <person name="Shi W."/>
            <person name="Du L."/>
            <person name="Sun Y."/>
            <person name="Zhan W."/>
            <person name="Jiang J.F."/>
            <person name="Wang Q."/>
            <person name="Zhang B."/>
            <person name="Ji P."/>
            <person name="Bell-Sakyi L."/>
            <person name="Cui X.M."/>
            <person name="Yuan T.T."/>
            <person name="Jiang B.G."/>
            <person name="Yang W.F."/>
            <person name="Lam T.T."/>
            <person name="Chang Q.C."/>
            <person name="Ding S.J."/>
            <person name="Wang X.J."/>
            <person name="Zhu J.G."/>
            <person name="Ruan X.D."/>
            <person name="Zhao L."/>
            <person name="Wei J.T."/>
            <person name="Ye R.Z."/>
            <person name="Que T.C."/>
            <person name="Du C.H."/>
            <person name="Zhou Y.H."/>
            <person name="Cheng J.X."/>
            <person name="Dai P.F."/>
            <person name="Guo W.B."/>
            <person name="Han X.H."/>
            <person name="Huang E.J."/>
            <person name="Li L.F."/>
            <person name="Wei W."/>
            <person name="Gao Y.C."/>
            <person name="Liu J.Z."/>
            <person name="Shao H.Z."/>
            <person name="Wang X."/>
            <person name="Wang C.C."/>
            <person name="Yang T.C."/>
            <person name="Huo Q.B."/>
            <person name="Li W."/>
            <person name="Chen H.Y."/>
            <person name="Chen S.E."/>
            <person name="Zhou L.G."/>
            <person name="Ni X.B."/>
            <person name="Tian J.H."/>
            <person name="Sheng Y."/>
            <person name="Liu T."/>
            <person name="Pan Y.S."/>
            <person name="Xia L.Y."/>
            <person name="Li J."/>
            <person name="Zhao F."/>
            <person name="Cao W.C."/>
        </authorList>
    </citation>
    <scope>NUCLEOTIDE SEQUENCE [LARGE SCALE GENOMIC DNA]</scope>
    <source>
        <strain evidence="1">Iper-2018</strain>
    </source>
</reference>
<sequence>MEYEDLTSCSPLKMKLVFRNHPRRPVTDLASRKQAGSTACSTSDGGGFISLHALAKPKQQQPSTTVRVGTQRLCACFQRRGKVGQLVQDLPRKAE</sequence>
<dbReference type="EMBL" id="JABSTQ010009403">
    <property type="protein sequence ID" value="KAG0429542.1"/>
    <property type="molecule type" value="Genomic_DNA"/>
</dbReference>
<evidence type="ECO:0000313" key="1">
    <source>
        <dbReference type="EMBL" id="KAG0429542.1"/>
    </source>
</evidence>
<dbReference type="Proteomes" id="UP000805193">
    <property type="component" value="Unassembled WGS sequence"/>
</dbReference>
<evidence type="ECO:0000313" key="2">
    <source>
        <dbReference type="Proteomes" id="UP000805193"/>
    </source>
</evidence>
<proteinExistence type="predicted"/>
<comment type="caution">
    <text evidence="1">The sequence shown here is derived from an EMBL/GenBank/DDBJ whole genome shotgun (WGS) entry which is preliminary data.</text>
</comment>
<name>A0AC60Q922_IXOPE</name>
<organism evidence="1 2">
    <name type="scientific">Ixodes persulcatus</name>
    <name type="common">Taiga tick</name>
    <dbReference type="NCBI Taxonomy" id="34615"/>
    <lineage>
        <taxon>Eukaryota</taxon>
        <taxon>Metazoa</taxon>
        <taxon>Ecdysozoa</taxon>
        <taxon>Arthropoda</taxon>
        <taxon>Chelicerata</taxon>
        <taxon>Arachnida</taxon>
        <taxon>Acari</taxon>
        <taxon>Parasitiformes</taxon>
        <taxon>Ixodida</taxon>
        <taxon>Ixodoidea</taxon>
        <taxon>Ixodidae</taxon>
        <taxon>Ixodinae</taxon>
        <taxon>Ixodes</taxon>
    </lineage>
</organism>
<accession>A0AC60Q922</accession>
<gene>
    <name evidence="1" type="ORF">HPB47_023557</name>
</gene>